<keyword evidence="3" id="KW-1185">Reference proteome</keyword>
<evidence type="ECO:0000313" key="2">
    <source>
        <dbReference type="EMBL" id="TCT10863.1"/>
    </source>
</evidence>
<dbReference type="PROSITE" id="PS51318">
    <property type="entry name" value="TAT"/>
    <property type="match status" value="1"/>
</dbReference>
<evidence type="ECO:0000313" key="3">
    <source>
        <dbReference type="Proteomes" id="UP000295525"/>
    </source>
</evidence>
<evidence type="ECO:0000259" key="1">
    <source>
        <dbReference type="Pfam" id="PF13501"/>
    </source>
</evidence>
<dbReference type="InterPro" id="IPR038162">
    <property type="entry name" value="SoxY_sf"/>
</dbReference>
<organism evidence="2 3">
    <name type="scientific">Paralcaligenes ureilyticus</name>
    <dbReference type="NCBI Taxonomy" id="627131"/>
    <lineage>
        <taxon>Bacteria</taxon>
        <taxon>Pseudomonadati</taxon>
        <taxon>Pseudomonadota</taxon>
        <taxon>Betaproteobacteria</taxon>
        <taxon>Burkholderiales</taxon>
        <taxon>Alcaligenaceae</taxon>
        <taxon>Paralcaligenes</taxon>
    </lineage>
</organism>
<dbReference type="InterPro" id="IPR032711">
    <property type="entry name" value="SoxY"/>
</dbReference>
<dbReference type="Proteomes" id="UP000295525">
    <property type="component" value="Unassembled WGS sequence"/>
</dbReference>
<dbReference type="RefSeq" id="WP_132579302.1">
    <property type="nucleotide sequence ID" value="NZ_SMAJ01000001.1"/>
</dbReference>
<reference evidence="2 3" key="1">
    <citation type="submission" date="2019-03" db="EMBL/GenBank/DDBJ databases">
        <title>Genomic Encyclopedia of Type Strains, Phase IV (KMG-IV): sequencing the most valuable type-strain genomes for metagenomic binning, comparative biology and taxonomic classification.</title>
        <authorList>
            <person name="Goeker M."/>
        </authorList>
    </citation>
    <scope>NUCLEOTIDE SEQUENCE [LARGE SCALE GENOMIC DNA]</scope>
    <source>
        <strain evidence="2 3">DSM 24591</strain>
    </source>
</reference>
<dbReference type="InterPro" id="IPR016568">
    <property type="entry name" value="Sulphur_oxidation_SoxY"/>
</dbReference>
<feature type="domain" description="Ig-like SoxY" evidence="1">
    <location>
        <begin position="52"/>
        <end position="153"/>
    </location>
</feature>
<dbReference type="Gene3D" id="2.60.40.2470">
    <property type="entry name" value="SoxY domain"/>
    <property type="match status" value="1"/>
</dbReference>
<name>A0A4R3MD81_9BURK</name>
<dbReference type="PIRSF" id="PIRSF010312">
    <property type="entry name" value="Sulphur_oxidation_SoxY"/>
    <property type="match status" value="1"/>
</dbReference>
<dbReference type="AlphaFoldDB" id="A0A4R3MD81"/>
<protein>
    <submittedName>
        <fullName evidence="2">Thiosulfate-binding protein SoxY</fullName>
    </submittedName>
</protein>
<dbReference type="Pfam" id="PF13501">
    <property type="entry name" value="SoxY"/>
    <property type="match status" value="1"/>
</dbReference>
<sequence length="155" mass="16318">MNHQRRDVLRMGTVLSLAVAAGVVRPEQARAAQEQWNKEAFTVHKVDDVVKALGGSNSAASDQITLVAPDIAENGAVVPVGVVSKLPKTTQISVLVPNNPAALAASFDIPEDSLPDIATRIKMGKTSDVYALVKADGKYYTVHKEIKVTLGGCGG</sequence>
<dbReference type="InterPro" id="IPR006311">
    <property type="entry name" value="TAT_signal"/>
</dbReference>
<accession>A0A4R3MD81</accession>
<dbReference type="EMBL" id="SMAJ01000001">
    <property type="protein sequence ID" value="TCT10863.1"/>
    <property type="molecule type" value="Genomic_DNA"/>
</dbReference>
<dbReference type="NCBIfam" id="TIGR04488">
    <property type="entry name" value="SoxY_true_GGCGG"/>
    <property type="match status" value="1"/>
</dbReference>
<proteinExistence type="predicted"/>
<gene>
    <name evidence="2" type="ORF">EDC26_10183</name>
</gene>
<comment type="caution">
    <text evidence="2">The sequence shown here is derived from an EMBL/GenBank/DDBJ whole genome shotgun (WGS) entry which is preliminary data.</text>
</comment>
<dbReference type="OrthoDB" id="9798154at2"/>